<dbReference type="Gene3D" id="2.40.128.20">
    <property type="match status" value="1"/>
</dbReference>
<accession>A0A670JLY5</accession>
<dbReference type="PRINTS" id="PR00178">
    <property type="entry name" value="FATTYACIDBP"/>
</dbReference>
<proteinExistence type="inferred from homology"/>
<organism evidence="3 4">
    <name type="scientific">Podarcis muralis</name>
    <name type="common">Wall lizard</name>
    <name type="synonym">Lacerta muralis</name>
    <dbReference type="NCBI Taxonomy" id="64176"/>
    <lineage>
        <taxon>Eukaryota</taxon>
        <taxon>Metazoa</taxon>
        <taxon>Chordata</taxon>
        <taxon>Craniata</taxon>
        <taxon>Vertebrata</taxon>
        <taxon>Euteleostomi</taxon>
        <taxon>Lepidosauria</taxon>
        <taxon>Squamata</taxon>
        <taxon>Bifurcata</taxon>
        <taxon>Unidentata</taxon>
        <taxon>Episquamata</taxon>
        <taxon>Laterata</taxon>
        <taxon>Lacertibaenia</taxon>
        <taxon>Lacertidae</taxon>
        <taxon>Podarcis</taxon>
    </lineage>
</organism>
<dbReference type="InterPro" id="IPR000463">
    <property type="entry name" value="Fatty_acid-bd"/>
</dbReference>
<evidence type="ECO:0000313" key="3">
    <source>
        <dbReference type="Ensembl" id="ENSPMRP00000024499.1"/>
    </source>
</evidence>
<dbReference type="SUPFAM" id="SSF50814">
    <property type="entry name" value="Lipocalins"/>
    <property type="match status" value="1"/>
</dbReference>
<dbReference type="GeneTree" id="ENSGT00940000160445"/>
<sequence length="140" mass="15516">MCEQFLGTWNLVSNEKFADYMKELGAGFATKKLESVAKPNVIINCNGEVITHKAESQSQEISFRLGGEFDKATADDRKVKQRDTQSVAKIGRRKAGCEMSGVICTRVYEKAGRQTPYPVELMGHKSRRAPQGSCLLSPKT</sequence>
<reference evidence="3" key="2">
    <citation type="submission" date="2025-08" db="UniProtKB">
        <authorList>
            <consortium name="Ensembl"/>
        </authorList>
    </citation>
    <scope>IDENTIFICATION</scope>
</reference>
<dbReference type="PANTHER" id="PTHR11955">
    <property type="entry name" value="FATTY ACID BINDING PROTEIN"/>
    <property type="match status" value="1"/>
</dbReference>
<comment type="similarity">
    <text evidence="1">Belongs to the calycin superfamily. Fatty-acid binding protein (FABP) family.</text>
</comment>
<dbReference type="InterPro" id="IPR000566">
    <property type="entry name" value="Lipocln_cytosolic_FA-bd_dom"/>
</dbReference>
<dbReference type="Pfam" id="PF00061">
    <property type="entry name" value="Lipocalin"/>
    <property type="match status" value="1"/>
</dbReference>
<feature type="domain" description="Lipocalin/cytosolic fatty-acid binding" evidence="2">
    <location>
        <begin position="7"/>
        <end position="80"/>
    </location>
</feature>
<evidence type="ECO:0000256" key="1">
    <source>
        <dbReference type="ARBA" id="ARBA00008390"/>
    </source>
</evidence>
<dbReference type="Ensembl" id="ENSPMRT00000025992.1">
    <property type="protein sequence ID" value="ENSPMRP00000024499.1"/>
    <property type="gene ID" value="ENSPMRG00000015820.1"/>
</dbReference>
<dbReference type="AlphaFoldDB" id="A0A670JLY5"/>
<dbReference type="Proteomes" id="UP000472272">
    <property type="component" value="Chromosome 9"/>
</dbReference>
<evidence type="ECO:0000259" key="2">
    <source>
        <dbReference type="Pfam" id="PF00061"/>
    </source>
</evidence>
<evidence type="ECO:0000313" key="4">
    <source>
        <dbReference type="Proteomes" id="UP000472272"/>
    </source>
</evidence>
<reference evidence="3 4" key="1">
    <citation type="journal article" date="2019" name="Proc. Natl. Acad. Sci. U.S.A.">
        <title>Regulatory changes in pterin and carotenoid genes underlie balanced color polymorphisms in the wall lizard.</title>
        <authorList>
            <person name="Andrade P."/>
            <person name="Pinho C."/>
            <person name="Perez I de Lanuza G."/>
            <person name="Afonso S."/>
            <person name="Brejcha J."/>
            <person name="Rubin C.J."/>
            <person name="Wallerman O."/>
            <person name="Pereira P."/>
            <person name="Sabatino S.J."/>
            <person name="Bellati A."/>
            <person name="Pellitteri-Rosa D."/>
            <person name="Bosakova Z."/>
            <person name="Bunikis I."/>
            <person name="Carretero M.A."/>
            <person name="Feiner N."/>
            <person name="Marsik P."/>
            <person name="Pauperio F."/>
            <person name="Salvi D."/>
            <person name="Soler L."/>
            <person name="While G.M."/>
            <person name="Uller T."/>
            <person name="Font E."/>
            <person name="Andersson L."/>
            <person name="Carneiro M."/>
        </authorList>
    </citation>
    <scope>NUCLEOTIDE SEQUENCE</scope>
</reference>
<protein>
    <recommendedName>
        <fullName evidence="2">Lipocalin/cytosolic fatty-acid binding domain-containing protein</fullName>
    </recommendedName>
</protein>
<name>A0A670JLY5_PODMU</name>
<reference evidence="3" key="3">
    <citation type="submission" date="2025-09" db="UniProtKB">
        <authorList>
            <consortium name="Ensembl"/>
        </authorList>
    </citation>
    <scope>IDENTIFICATION</scope>
</reference>
<keyword evidence="4" id="KW-1185">Reference proteome</keyword>
<dbReference type="InterPro" id="IPR012674">
    <property type="entry name" value="Calycin"/>
</dbReference>
<dbReference type="GO" id="GO:0008289">
    <property type="term" value="F:lipid binding"/>
    <property type="evidence" value="ECO:0007669"/>
    <property type="project" value="InterPro"/>
</dbReference>
<dbReference type="InterPro" id="IPR031259">
    <property type="entry name" value="ILBP"/>
</dbReference>